<evidence type="ECO:0000259" key="2">
    <source>
        <dbReference type="Pfam" id="PF13581"/>
    </source>
</evidence>
<dbReference type="InterPro" id="IPR003594">
    <property type="entry name" value="HATPase_dom"/>
</dbReference>
<reference evidence="3 4" key="1">
    <citation type="submission" date="2022-12" db="EMBL/GenBank/DDBJ databases">
        <authorList>
            <person name="Mo P."/>
        </authorList>
    </citation>
    <scope>NUCLEOTIDE SEQUENCE [LARGE SCALE GENOMIC DNA]</scope>
    <source>
        <strain evidence="3 4">HUAS 2-6</strain>
    </source>
</reference>
<dbReference type="PANTHER" id="PTHR35526">
    <property type="entry name" value="ANTI-SIGMA-F FACTOR RSBW-RELATED"/>
    <property type="match status" value="1"/>
</dbReference>
<accession>A0ABY7PJM1</accession>
<name>A0ABY7PJM1_9ACTN</name>
<keyword evidence="3" id="KW-0067">ATP-binding</keyword>
<keyword evidence="1" id="KW-0418">Kinase</keyword>
<keyword evidence="3" id="KW-0547">Nucleotide-binding</keyword>
<dbReference type="InterPro" id="IPR036890">
    <property type="entry name" value="HATPase_C_sf"/>
</dbReference>
<evidence type="ECO:0000313" key="4">
    <source>
        <dbReference type="Proteomes" id="UP001212326"/>
    </source>
</evidence>
<dbReference type="PANTHER" id="PTHR35526:SF3">
    <property type="entry name" value="ANTI-SIGMA-F FACTOR RSBW"/>
    <property type="match status" value="1"/>
</dbReference>
<dbReference type="GO" id="GO:0005524">
    <property type="term" value="F:ATP binding"/>
    <property type="evidence" value="ECO:0007669"/>
    <property type="project" value="UniProtKB-KW"/>
</dbReference>
<keyword evidence="4" id="KW-1185">Reference proteome</keyword>
<protein>
    <submittedName>
        <fullName evidence="3">ATP-binding protein</fullName>
    </submittedName>
</protein>
<evidence type="ECO:0000256" key="1">
    <source>
        <dbReference type="ARBA" id="ARBA00022527"/>
    </source>
</evidence>
<sequence>MDCSACTPRKPWDLPFLAEPEEVAALRRVLRIHLGLWGLSELTEAAQLCLSELVSNVITHVGRGTPTTLAVSMSGTRLRMEIHDPDTKALPALDKAAEDAETGRGMALVAAHSDHWGVQLLPDRKVTWVELATALNAPDGHSRNVHVSRAESVLRGYDKQQAVGPERSSRLSATAAEETAIEAIADLLHWLRAHGRDADEALDRAQAQFEADAERTAR</sequence>
<proteinExistence type="predicted"/>
<dbReference type="Proteomes" id="UP001212326">
    <property type="component" value="Chromosome"/>
</dbReference>
<gene>
    <name evidence="3" type="ORF">O1G22_26315</name>
</gene>
<dbReference type="InterPro" id="IPR050267">
    <property type="entry name" value="Anti-sigma-factor_SerPK"/>
</dbReference>
<dbReference type="SUPFAM" id="SSF55874">
    <property type="entry name" value="ATPase domain of HSP90 chaperone/DNA topoisomerase II/histidine kinase"/>
    <property type="match status" value="1"/>
</dbReference>
<evidence type="ECO:0000313" key="3">
    <source>
        <dbReference type="EMBL" id="WBO69356.1"/>
    </source>
</evidence>
<dbReference type="CDD" id="cd16936">
    <property type="entry name" value="HATPase_RsbW-like"/>
    <property type="match status" value="1"/>
</dbReference>
<keyword evidence="1" id="KW-0723">Serine/threonine-protein kinase</keyword>
<dbReference type="Pfam" id="PF13581">
    <property type="entry name" value="HATPase_c_2"/>
    <property type="match status" value="1"/>
</dbReference>
<dbReference type="Gene3D" id="3.30.565.10">
    <property type="entry name" value="Histidine kinase-like ATPase, C-terminal domain"/>
    <property type="match status" value="1"/>
</dbReference>
<feature type="domain" description="Histidine kinase/HSP90-like ATPase" evidence="2">
    <location>
        <begin position="17"/>
        <end position="120"/>
    </location>
</feature>
<organism evidence="3 4">
    <name type="scientific">Streptomyces camelliae</name>
    <dbReference type="NCBI Taxonomy" id="3004093"/>
    <lineage>
        <taxon>Bacteria</taxon>
        <taxon>Bacillati</taxon>
        <taxon>Actinomycetota</taxon>
        <taxon>Actinomycetes</taxon>
        <taxon>Kitasatosporales</taxon>
        <taxon>Streptomycetaceae</taxon>
        <taxon>Streptomyces</taxon>
    </lineage>
</organism>
<dbReference type="EMBL" id="CP115300">
    <property type="protein sequence ID" value="WBO69356.1"/>
    <property type="molecule type" value="Genomic_DNA"/>
</dbReference>
<keyword evidence="1" id="KW-0808">Transferase</keyword>